<protein>
    <submittedName>
        <fullName evidence="1">GIY-YIG nuclease family protein</fullName>
    </submittedName>
</protein>
<proteinExistence type="predicted"/>
<gene>
    <name evidence="1" type="ORF">HHS34_007250</name>
</gene>
<evidence type="ECO:0000313" key="2">
    <source>
        <dbReference type="Proteomes" id="UP001195965"/>
    </source>
</evidence>
<accession>A0ACD5HD69</accession>
<organism evidence="1 2">
    <name type="scientific">Acidithiobacillus montserratensis</name>
    <dbReference type="NCBI Taxonomy" id="2729135"/>
    <lineage>
        <taxon>Bacteria</taxon>
        <taxon>Pseudomonadati</taxon>
        <taxon>Pseudomonadota</taxon>
        <taxon>Acidithiobacillia</taxon>
        <taxon>Acidithiobacillales</taxon>
        <taxon>Acidithiobacillaceae</taxon>
        <taxon>Acidithiobacillus</taxon>
    </lineage>
</organism>
<name>A0ACD5HD69_9PROT</name>
<sequence>MAGVIYLMTNVAMPGMVKIGKTESAETLGTRLKDLNNTSVPLPFECYFAAEVEDADALESKLHKLFGEYRVNPKREFFNLDPEKAVIAISIGSYKEISIGASEAELEDQEALEQEKQRRSRINLSALGINPGDELTFSRSDSFSGVVVEGNKSNHPPAKPGAFICEPLKAA</sequence>
<dbReference type="Proteomes" id="UP001195965">
    <property type="component" value="Chromosome"/>
</dbReference>
<evidence type="ECO:0000313" key="1">
    <source>
        <dbReference type="EMBL" id="XRI72258.1"/>
    </source>
</evidence>
<dbReference type="EMBL" id="CP127526">
    <property type="protein sequence ID" value="XRI72258.1"/>
    <property type="molecule type" value="Genomic_DNA"/>
</dbReference>
<keyword evidence="2" id="KW-1185">Reference proteome</keyword>
<reference evidence="1 2" key="1">
    <citation type="journal article" date="2021" name="ISME J.">
        <title>Genomic evolution of the class Acidithiobacillia: deep-branching Proteobacteria living in extreme acidic conditions.</title>
        <authorList>
            <person name="Moya-Beltran A."/>
            <person name="Beard S."/>
            <person name="Rojas-Villalobos C."/>
            <person name="Issotta F."/>
            <person name="Gallardo Y."/>
            <person name="Ulloa R."/>
            <person name="Giaveno A."/>
            <person name="Degli Esposti M."/>
            <person name="Johnson D.B."/>
            <person name="Quatrini R."/>
        </authorList>
    </citation>
    <scope>NUCLEOTIDE SEQUENCE [LARGE SCALE GENOMIC DNA]</scope>
    <source>
        <strain evidence="1 2">GG1-14</strain>
    </source>
</reference>